<accession>A0A2Z4AH85</accession>
<proteinExistence type="predicted"/>
<gene>
    <name evidence="1" type="ORF">DF168_01742</name>
</gene>
<name>A0A2Z4AH85_9BACT</name>
<evidence type="ECO:0000313" key="1">
    <source>
        <dbReference type="EMBL" id="AWT60528.1"/>
    </source>
</evidence>
<dbReference type="AlphaFoldDB" id="A0A2Z4AH85"/>
<sequence length="52" mass="5936">MTYLSSTVSALHTESELLQNISRSAENLSKLTYPKFIVSYFHCHPKSGEYIL</sequence>
<dbReference type="Proteomes" id="UP000247465">
    <property type="component" value="Chromosome"/>
</dbReference>
<dbReference type="EMBL" id="CP029803">
    <property type="protein sequence ID" value="AWT60528.1"/>
    <property type="molecule type" value="Genomic_DNA"/>
</dbReference>
<reference evidence="1 2" key="1">
    <citation type="submission" date="2018-06" db="EMBL/GenBank/DDBJ databases">
        <title>Draft Genome Sequence of a Novel Marine Bacterium Related to the Verrucomicrobia.</title>
        <authorList>
            <person name="Vosseberg J."/>
            <person name="Martijn J."/>
            <person name="Ettema T.J.G."/>
        </authorList>
    </citation>
    <scope>NUCLEOTIDE SEQUENCE [LARGE SCALE GENOMIC DNA]</scope>
    <source>
        <strain evidence="1">TARA_B100001123</strain>
    </source>
</reference>
<evidence type="ECO:0000313" key="2">
    <source>
        <dbReference type="Proteomes" id="UP000247465"/>
    </source>
</evidence>
<protein>
    <submittedName>
        <fullName evidence="1">Uncharacterized protein</fullName>
    </submittedName>
</protein>
<dbReference type="KEGG" id="mtar:DF168_01742"/>
<organism evidence="1 2">
    <name type="scientific">Candidatus Moanibacter tarae</name>
    <dbReference type="NCBI Taxonomy" id="2200854"/>
    <lineage>
        <taxon>Bacteria</taxon>
        <taxon>Pseudomonadati</taxon>
        <taxon>Verrucomicrobiota</taxon>
        <taxon>Opitutia</taxon>
        <taxon>Puniceicoccales</taxon>
        <taxon>Puniceicoccales incertae sedis</taxon>
        <taxon>Candidatus Moanibacter</taxon>
    </lineage>
</organism>